<evidence type="ECO:0000313" key="3">
    <source>
        <dbReference type="Proteomes" id="UP000008645"/>
    </source>
</evidence>
<feature type="compositionally biased region" description="Basic and acidic residues" evidence="1">
    <location>
        <begin position="87"/>
        <end position="100"/>
    </location>
</feature>
<dbReference type="Proteomes" id="UP000008645">
    <property type="component" value="Chromosome"/>
</dbReference>
<organism evidence="2 3">
    <name type="scientific">Mycoplasma suis (strain KI_3806)</name>
    <dbReference type="NCBI Taxonomy" id="708248"/>
    <lineage>
        <taxon>Bacteria</taxon>
        <taxon>Bacillati</taxon>
        <taxon>Mycoplasmatota</taxon>
        <taxon>Mollicutes</taxon>
        <taxon>Mycoplasmataceae</taxon>
        <taxon>Mycoplasma</taxon>
    </lineage>
</organism>
<evidence type="ECO:0000256" key="1">
    <source>
        <dbReference type="SAM" id="MobiDB-lite"/>
    </source>
</evidence>
<dbReference type="RefSeq" id="WP_013609263.1">
    <property type="nucleotide sequence ID" value="NC_015153.1"/>
</dbReference>
<feature type="region of interest" description="Disordered" evidence="1">
    <location>
        <begin position="38"/>
        <end position="109"/>
    </location>
</feature>
<reference evidence="2 3" key="1">
    <citation type="journal article" date="2011" name="J. Bacteriol.">
        <title>Complete genome sequence of the hemotrophic Mycoplasma suis strain KI3806.</title>
        <authorList>
            <person name="Oehlerking J."/>
            <person name="Kube M."/>
            <person name="Felder K.M."/>
            <person name="Matter D."/>
            <person name="Wittenbrink M.M."/>
            <person name="Schwarzenbach S."/>
            <person name="Kramer M.M."/>
            <person name="Hoelzle K."/>
            <person name="Hoelzle L.E."/>
        </authorList>
    </citation>
    <scope>NUCLEOTIDE SEQUENCE [LARGE SCALE GENOMIC DNA]</scope>
    <source>
        <strain evidence="3">KI_3806</strain>
    </source>
</reference>
<dbReference type="EMBL" id="FQ790233">
    <property type="protein sequence ID" value="CBZ40660.1"/>
    <property type="molecule type" value="Genomic_DNA"/>
</dbReference>
<evidence type="ECO:0000313" key="2">
    <source>
        <dbReference type="EMBL" id="CBZ40660.1"/>
    </source>
</evidence>
<dbReference type="KEGG" id="msk:MSUIS_05670"/>
<name>F0V1X9_MYCS3</name>
<dbReference type="HOGENOM" id="CLU_1146221_0_0_14"/>
<gene>
    <name evidence="2" type="ORF">MSUIS_05670</name>
</gene>
<feature type="compositionally biased region" description="Basic and acidic residues" evidence="1">
    <location>
        <begin position="65"/>
        <end position="77"/>
    </location>
</feature>
<sequence>MTKLKGLLLSFFSVASVSGGIAGGGHSLGLWKNNENLKEKNTPVNTGDSGQKIDDNIQENQQELPRQEAELIIRQDSPEVSLQNPQEKQEKVISPEEERPQQSLDPTNQQHNEDYLEFVEEIISPNEGEILWEYISTDSSKSNGNISRNCERLEGNREIKGMCNTEWAQKAISSERSGRLELWVKGKTEKVEEMLSDWFSNYGAFDGVDWYNRSKEGGIGKLRDFCRVTELQGKEKIEIIWK</sequence>
<proteinExistence type="predicted"/>
<protein>
    <submittedName>
        <fullName evidence="2">Uncharacterized protein</fullName>
    </submittedName>
</protein>
<dbReference type="AlphaFoldDB" id="F0V1X9"/>
<accession>F0V1X9</accession>